<dbReference type="GO" id="GO:0005829">
    <property type="term" value="C:cytosol"/>
    <property type="evidence" value="ECO:0007669"/>
    <property type="project" value="TreeGrafter"/>
</dbReference>
<proteinExistence type="inferred from homology"/>
<name>A0A0L8C313_ENSAD</name>
<comment type="caution">
    <text evidence="3">The sequence shown here is derived from an EMBL/GenBank/DDBJ whole genome shotgun (WGS) entry which is preliminary data.</text>
</comment>
<dbReference type="PANTHER" id="PTHR23416">
    <property type="entry name" value="SIALIC ACID SYNTHASE-RELATED"/>
    <property type="match status" value="1"/>
</dbReference>
<evidence type="ECO:0000313" key="4">
    <source>
        <dbReference type="Proteomes" id="UP000037425"/>
    </source>
</evidence>
<comment type="similarity">
    <text evidence="1">Belongs to the transferase hexapeptide repeat family.</text>
</comment>
<keyword evidence="2 3" id="KW-0808">Transferase</keyword>
<dbReference type="GO" id="GO:0008374">
    <property type="term" value="F:O-acyltransferase activity"/>
    <property type="evidence" value="ECO:0007669"/>
    <property type="project" value="TreeGrafter"/>
</dbReference>
<dbReference type="Gene3D" id="2.160.10.10">
    <property type="entry name" value="Hexapeptide repeat proteins"/>
    <property type="match status" value="1"/>
</dbReference>
<dbReference type="AlphaFoldDB" id="A0A0L8C313"/>
<accession>A0A0L8C313</accession>
<evidence type="ECO:0000256" key="1">
    <source>
        <dbReference type="ARBA" id="ARBA00007274"/>
    </source>
</evidence>
<organism evidence="3 4">
    <name type="scientific">Ensifer adhaerens</name>
    <name type="common">Sinorhizobium morelense</name>
    <dbReference type="NCBI Taxonomy" id="106592"/>
    <lineage>
        <taxon>Bacteria</taxon>
        <taxon>Pseudomonadati</taxon>
        <taxon>Pseudomonadota</taxon>
        <taxon>Alphaproteobacteria</taxon>
        <taxon>Hyphomicrobiales</taxon>
        <taxon>Rhizobiaceae</taxon>
        <taxon>Sinorhizobium/Ensifer group</taxon>
        <taxon>Ensifer</taxon>
    </lineage>
</organism>
<evidence type="ECO:0000313" key="3">
    <source>
        <dbReference type="EMBL" id="KOF21174.1"/>
    </source>
</evidence>
<protein>
    <submittedName>
        <fullName evidence="3">Acetyltransferase</fullName>
    </submittedName>
</protein>
<dbReference type="PANTHER" id="PTHR23416:SF23">
    <property type="entry name" value="ACETYLTRANSFERASE C18B11.09C-RELATED"/>
    <property type="match status" value="1"/>
</dbReference>
<dbReference type="Pfam" id="PF14602">
    <property type="entry name" value="Hexapep_2"/>
    <property type="match status" value="1"/>
</dbReference>
<dbReference type="EMBL" id="LGAP01000002">
    <property type="protein sequence ID" value="KOF21174.1"/>
    <property type="molecule type" value="Genomic_DNA"/>
</dbReference>
<dbReference type="SUPFAM" id="SSF51161">
    <property type="entry name" value="Trimeric LpxA-like enzymes"/>
    <property type="match status" value="1"/>
</dbReference>
<dbReference type="CDD" id="cd04647">
    <property type="entry name" value="LbH_MAT_like"/>
    <property type="match status" value="1"/>
</dbReference>
<dbReference type="RefSeq" id="WP_053248116.1">
    <property type="nucleotide sequence ID" value="NZ_LGAP01000002.1"/>
</dbReference>
<evidence type="ECO:0000256" key="2">
    <source>
        <dbReference type="ARBA" id="ARBA00022679"/>
    </source>
</evidence>
<dbReference type="PATRIC" id="fig|106592.7.peg.3114"/>
<dbReference type="InterPro" id="IPR011004">
    <property type="entry name" value="Trimer_LpxA-like_sf"/>
</dbReference>
<sequence>MIEAHLTARISDLADLEASVRGSKYVIGENSVIDSFVKFKPAGGTGDITIGRNCTINSGCVFYSGHGITIGDNVLIAANCTLAPVNHEFRDSSRPISKQGFQPSRGGIVIEDDVWLGANCVLLDGSILRKGCVIAAGSIVRGTVEAYSISGGNPLRVLGHRS</sequence>
<reference evidence="4" key="1">
    <citation type="submission" date="2015-07" db="EMBL/GenBank/DDBJ databases">
        <title>Whole genome sequence of an Ensifer adhaerens strain isolated from a cave pool in the Wind Cave National Park.</title>
        <authorList>
            <person name="Eng W.W.H."/>
            <person name="Gan H.M."/>
            <person name="Barton H.A."/>
            <person name="Savka M.A."/>
        </authorList>
    </citation>
    <scope>NUCLEOTIDE SEQUENCE [LARGE SCALE GENOMIC DNA]</scope>
    <source>
        <strain evidence="4">SD006</strain>
    </source>
</reference>
<dbReference type="Pfam" id="PF00132">
    <property type="entry name" value="Hexapep"/>
    <property type="match status" value="1"/>
</dbReference>
<dbReference type="InterPro" id="IPR051159">
    <property type="entry name" value="Hexapeptide_acetyltransf"/>
</dbReference>
<gene>
    <name evidence="3" type="ORF">AC244_07340</name>
</gene>
<dbReference type="OrthoDB" id="9815592at2"/>
<dbReference type="Proteomes" id="UP000037425">
    <property type="component" value="Unassembled WGS sequence"/>
</dbReference>
<dbReference type="InterPro" id="IPR001451">
    <property type="entry name" value="Hexapep"/>
</dbReference>